<evidence type="ECO:0000313" key="5">
    <source>
        <dbReference type="Proteomes" id="UP000654304"/>
    </source>
</evidence>
<name>A0ABR7A378_9BURK</name>
<dbReference type="SUPFAM" id="SSF51735">
    <property type="entry name" value="NAD(P)-binding Rossmann-fold domains"/>
    <property type="match status" value="1"/>
</dbReference>
<dbReference type="EMBL" id="JACOGD010000002">
    <property type="protein sequence ID" value="MBC3931221.1"/>
    <property type="molecule type" value="Genomic_DNA"/>
</dbReference>
<feature type="domain" description="Ketoreductase" evidence="3">
    <location>
        <begin position="11"/>
        <end position="188"/>
    </location>
</feature>
<dbReference type="InterPro" id="IPR051122">
    <property type="entry name" value="SDR_DHRS6-like"/>
</dbReference>
<reference evidence="4 5" key="1">
    <citation type="submission" date="2020-08" db="EMBL/GenBank/DDBJ databases">
        <title>Novel species isolated from subtropical streams in China.</title>
        <authorList>
            <person name="Lu H."/>
        </authorList>
    </citation>
    <scope>NUCLEOTIDE SEQUENCE [LARGE SCALE GENOMIC DNA]</scope>
    <source>
        <strain evidence="4 5">CY22W</strain>
    </source>
</reference>
<dbReference type="PROSITE" id="PS00061">
    <property type="entry name" value="ADH_SHORT"/>
    <property type="match status" value="1"/>
</dbReference>
<proteinExistence type="inferred from homology"/>
<dbReference type="Gene3D" id="3.40.50.720">
    <property type="entry name" value="NAD(P)-binding Rossmann-like Domain"/>
    <property type="match status" value="1"/>
</dbReference>
<dbReference type="PANTHER" id="PTHR43477">
    <property type="entry name" value="DIHYDROANTICAPSIN 7-DEHYDROGENASE"/>
    <property type="match status" value="1"/>
</dbReference>
<dbReference type="Proteomes" id="UP000654304">
    <property type="component" value="Unassembled WGS sequence"/>
</dbReference>
<dbReference type="SMART" id="SM00822">
    <property type="entry name" value="PKS_KR"/>
    <property type="match status" value="1"/>
</dbReference>
<comment type="similarity">
    <text evidence="1">Belongs to the short-chain dehydrogenases/reductases (SDR) family.</text>
</comment>
<dbReference type="InterPro" id="IPR036291">
    <property type="entry name" value="NAD(P)-bd_dom_sf"/>
</dbReference>
<keyword evidence="5" id="KW-1185">Reference proteome</keyword>
<dbReference type="PANTHER" id="PTHR43477:SF1">
    <property type="entry name" value="DIHYDROANTICAPSIN 7-DEHYDROGENASE"/>
    <property type="match status" value="1"/>
</dbReference>
<accession>A0ABR7A378</accession>
<dbReference type="InterPro" id="IPR057326">
    <property type="entry name" value="KR_dom"/>
</dbReference>
<organism evidence="4 5">
    <name type="scientific">Undibacterium curvum</name>
    <dbReference type="NCBI Taxonomy" id="2762294"/>
    <lineage>
        <taxon>Bacteria</taxon>
        <taxon>Pseudomonadati</taxon>
        <taxon>Pseudomonadota</taxon>
        <taxon>Betaproteobacteria</taxon>
        <taxon>Burkholderiales</taxon>
        <taxon>Oxalobacteraceae</taxon>
        <taxon>Undibacterium</taxon>
    </lineage>
</organism>
<evidence type="ECO:0000256" key="2">
    <source>
        <dbReference type="ARBA" id="ARBA00023002"/>
    </source>
</evidence>
<dbReference type="PRINTS" id="PR00081">
    <property type="entry name" value="GDHRDH"/>
</dbReference>
<evidence type="ECO:0000259" key="3">
    <source>
        <dbReference type="SMART" id="SM00822"/>
    </source>
</evidence>
<dbReference type="Pfam" id="PF13561">
    <property type="entry name" value="adh_short_C2"/>
    <property type="match status" value="1"/>
</dbReference>
<comment type="caution">
    <text evidence="4">The sequence shown here is derived from an EMBL/GenBank/DDBJ whole genome shotgun (WGS) entry which is preliminary data.</text>
</comment>
<gene>
    <name evidence="4" type="ORF">H8K43_06000</name>
</gene>
<keyword evidence="2" id="KW-0560">Oxidoreductase</keyword>
<protein>
    <submittedName>
        <fullName evidence="4">SDR family oxidoreductase</fullName>
    </submittedName>
</protein>
<dbReference type="InterPro" id="IPR002347">
    <property type="entry name" value="SDR_fam"/>
</dbReference>
<dbReference type="CDD" id="cd05233">
    <property type="entry name" value="SDR_c"/>
    <property type="match status" value="1"/>
</dbReference>
<evidence type="ECO:0000313" key="4">
    <source>
        <dbReference type="EMBL" id="MBC3931221.1"/>
    </source>
</evidence>
<dbReference type="InterPro" id="IPR020904">
    <property type="entry name" value="Sc_DH/Rdtase_CS"/>
</dbReference>
<sequence>MIFKENALQGRHILVTGASSGIGRAAAIAMAACGARLCLSARDATRLEETLQALAGSGHYCVPADLDGSDQIVELVQKTAQLHGPFNGMFHAAGISMLRPAKLSKEKQFDEIYASSVKSAMALARAASLRGVMEDGSAIVMMSSVAATRGQTGMALYSSAKAAIEGLVRSLAVEFAPRRIRVNAIAAGAVETAMHAQLTHTLGEQSLSAYEHKHLLGFGTVDDIASAVIYLMAESGRWMTGTSLSVDGGYSVR</sequence>
<evidence type="ECO:0000256" key="1">
    <source>
        <dbReference type="ARBA" id="ARBA00006484"/>
    </source>
</evidence>